<evidence type="ECO:0000256" key="2">
    <source>
        <dbReference type="ARBA" id="ARBA00006966"/>
    </source>
</evidence>
<evidence type="ECO:0000256" key="3">
    <source>
        <dbReference type="ARBA" id="ARBA00022898"/>
    </source>
</evidence>
<dbReference type="PANTHER" id="PTHR48097">
    <property type="entry name" value="L-THREONINE ALDOLASE-RELATED"/>
    <property type="match status" value="1"/>
</dbReference>
<dbReference type="PANTHER" id="PTHR48097:SF5">
    <property type="entry name" value="LOW SPECIFICITY L-THREONINE ALDOLASE"/>
    <property type="match status" value="1"/>
</dbReference>
<protein>
    <submittedName>
        <fullName evidence="5">L-threonine aldolase</fullName>
    </submittedName>
</protein>
<dbReference type="OrthoDB" id="9774495at2"/>
<gene>
    <name evidence="5" type="ORF">SAMN04487864_10821</name>
</gene>
<dbReference type="Gene3D" id="3.90.1150.10">
    <property type="entry name" value="Aspartate Aminotransferase, domain 1"/>
    <property type="match status" value="1"/>
</dbReference>
<proteinExistence type="inferred from homology"/>
<reference evidence="6" key="1">
    <citation type="submission" date="2016-10" db="EMBL/GenBank/DDBJ databases">
        <authorList>
            <person name="Varghese N."/>
            <person name="Submissions S."/>
        </authorList>
    </citation>
    <scope>NUCLEOTIDE SEQUENCE [LARGE SCALE GENOMIC DNA]</scope>
    <source>
        <strain evidence="6">DSM 11005</strain>
    </source>
</reference>
<dbReference type="GO" id="GO:0006520">
    <property type="term" value="P:amino acid metabolic process"/>
    <property type="evidence" value="ECO:0007669"/>
    <property type="project" value="InterPro"/>
</dbReference>
<organism evidence="5 6">
    <name type="scientific">Succiniclasticum ruminis</name>
    <dbReference type="NCBI Taxonomy" id="40841"/>
    <lineage>
        <taxon>Bacteria</taxon>
        <taxon>Bacillati</taxon>
        <taxon>Bacillota</taxon>
        <taxon>Negativicutes</taxon>
        <taxon>Acidaminococcales</taxon>
        <taxon>Acidaminococcaceae</taxon>
        <taxon>Succiniclasticum</taxon>
    </lineage>
</organism>
<dbReference type="RefSeq" id="WP_093730352.1">
    <property type="nucleotide sequence ID" value="NZ_FMYW01000008.1"/>
</dbReference>
<dbReference type="EMBL" id="FMYW01000008">
    <property type="protein sequence ID" value="SDC46486.1"/>
    <property type="molecule type" value="Genomic_DNA"/>
</dbReference>
<dbReference type="AlphaFoldDB" id="A0A1G6LUV6"/>
<keyword evidence="6" id="KW-1185">Reference proteome</keyword>
<feature type="domain" description="Aromatic amino acid beta-eliminating lyase/threonine aldolase" evidence="4">
    <location>
        <begin position="15"/>
        <end position="282"/>
    </location>
</feature>
<sequence>MISLQNDYSEGAHPQILKRLAEINLEQNPGYCTDSYCASAAEKIKQACACPEADIFFLVGGTQTNQVVIDTMLAPYEGVVAACTGHVSMHEAGAIEFTGHKVLELPHHEGKIEAAELQELVSRFWQDGNHEHMVFPGMVYISHPTEYGTLYSKRELEAIARVCHEHKMPLYMDGARLAYGLTAPGTDVTLADIARFCDVFYIGGTKCGAFFGEAVVFTRHNMPAHFLTRVKQHGALLAKGHMLGIQFDTLFTDNLYCEIGAHAIRLAQLLQNGLRTAGLPLYINSPTNQQFVELSDAVIKRLDERGVVYSFWEKTAPDKTVIRFVTSWATKEETVRELIKILKEVL</sequence>
<evidence type="ECO:0000313" key="6">
    <source>
        <dbReference type="Proteomes" id="UP000198943"/>
    </source>
</evidence>
<name>A0A1G6LUV6_9FIRM</name>
<dbReference type="InterPro" id="IPR001597">
    <property type="entry name" value="ArAA_b-elim_lyase/Thr_aldolase"/>
</dbReference>
<dbReference type="InterPro" id="IPR015421">
    <property type="entry name" value="PyrdxlP-dep_Trfase_major"/>
</dbReference>
<dbReference type="InterPro" id="IPR015424">
    <property type="entry name" value="PyrdxlP-dep_Trfase"/>
</dbReference>
<evidence type="ECO:0000259" key="4">
    <source>
        <dbReference type="Pfam" id="PF01212"/>
    </source>
</evidence>
<evidence type="ECO:0000256" key="1">
    <source>
        <dbReference type="ARBA" id="ARBA00001933"/>
    </source>
</evidence>
<evidence type="ECO:0000313" key="5">
    <source>
        <dbReference type="EMBL" id="SDC46486.1"/>
    </source>
</evidence>
<dbReference type="InterPro" id="IPR015422">
    <property type="entry name" value="PyrdxlP-dep_Trfase_small"/>
</dbReference>
<comment type="similarity">
    <text evidence="2">Belongs to the threonine aldolase family.</text>
</comment>
<keyword evidence="3" id="KW-0663">Pyridoxal phosphate</keyword>
<dbReference type="GO" id="GO:0016829">
    <property type="term" value="F:lyase activity"/>
    <property type="evidence" value="ECO:0007669"/>
    <property type="project" value="InterPro"/>
</dbReference>
<comment type="cofactor">
    <cofactor evidence="1">
        <name>pyridoxal 5'-phosphate</name>
        <dbReference type="ChEBI" id="CHEBI:597326"/>
    </cofactor>
</comment>
<dbReference type="SUPFAM" id="SSF53383">
    <property type="entry name" value="PLP-dependent transferases"/>
    <property type="match status" value="1"/>
</dbReference>
<dbReference type="Proteomes" id="UP000198943">
    <property type="component" value="Unassembled WGS sequence"/>
</dbReference>
<dbReference type="Gene3D" id="3.40.640.10">
    <property type="entry name" value="Type I PLP-dependent aspartate aminotransferase-like (Major domain)"/>
    <property type="match status" value="1"/>
</dbReference>
<dbReference type="Pfam" id="PF01212">
    <property type="entry name" value="Beta_elim_lyase"/>
    <property type="match status" value="1"/>
</dbReference>
<accession>A0A1G6LUV6</accession>